<evidence type="ECO:0000313" key="2">
    <source>
        <dbReference type="Proteomes" id="UP000013909"/>
    </source>
</evidence>
<reference evidence="1 2" key="1">
    <citation type="submission" date="2013-02" db="EMBL/GenBank/DDBJ databases">
        <title>A novel strain isolated from Lonar lake, Maharashtra, India.</title>
        <authorList>
            <person name="Singh A."/>
        </authorList>
    </citation>
    <scope>NUCLEOTIDE SEQUENCE [LARGE SCALE GENOMIC DNA]</scope>
    <source>
        <strain evidence="1 2">AK24</strain>
    </source>
</reference>
<name>R7ZQP6_9BACT</name>
<evidence type="ECO:0000313" key="1">
    <source>
        <dbReference type="EMBL" id="EON76446.1"/>
    </source>
</evidence>
<keyword evidence="2" id="KW-1185">Reference proteome</keyword>
<accession>R7ZQP6</accession>
<organism evidence="1 2">
    <name type="scientific">Lunatimonas lonarensis</name>
    <dbReference type="NCBI Taxonomy" id="1232681"/>
    <lineage>
        <taxon>Bacteria</taxon>
        <taxon>Pseudomonadati</taxon>
        <taxon>Bacteroidota</taxon>
        <taxon>Cytophagia</taxon>
        <taxon>Cytophagales</taxon>
        <taxon>Cyclobacteriaceae</taxon>
    </lineage>
</organism>
<comment type="caution">
    <text evidence="1">The sequence shown here is derived from an EMBL/GenBank/DDBJ whole genome shotgun (WGS) entry which is preliminary data.</text>
</comment>
<dbReference type="AlphaFoldDB" id="R7ZQP6"/>
<sequence>MICSKYLFKLNDPLIDRLIVKGIKKSPDPLNQGRTPLEKILYI</sequence>
<dbReference type="EMBL" id="AQHR01000085">
    <property type="protein sequence ID" value="EON76446.1"/>
    <property type="molecule type" value="Genomic_DNA"/>
</dbReference>
<gene>
    <name evidence="1" type="ORF">ADIS_2896</name>
</gene>
<proteinExistence type="predicted"/>
<dbReference type="Proteomes" id="UP000013909">
    <property type="component" value="Unassembled WGS sequence"/>
</dbReference>
<dbReference type="STRING" id="1232681.ADIS_2896"/>
<protein>
    <submittedName>
        <fullName evidence="1">Uncharacterized protein</fullName>
    </submittedName>
</protein>